<evidence type="ECO:0000256" key="4">
    <source>
        <dbReference type="ARBA" id="ARBA00006511"/>
    </source>
</evidence>
<evidence type="ECO:0000256" key="10">
    <source>
        <dbReference type="ARBA" id="ARBA00023002"/>
    </source>
</evidence>
<evidence type="ECO:0000256" key="5">
    <source>
        <dbReference type="ARBA" id="ARBA00012269"/>
    </source>
</evidence>
<dbReference type="InterPro" id="IPR011990">
    <property type="entry name" value="TPR-like_helical_dom_sf"/>
</dbReference>
<dbReference type="InterPro" id="IPR006620">
    <property type="entry name" value="Pro_4_hyd_alph"/>
</dbReference>
<evidence type="ECO:0000256" key="7">
    <source>
        <dbReference type="ARBA" id="ARBA00022824"/>
    </source>
</evidence>
<evidence type="ECO:0000256" key="1">
    <source>
        <dbReference type="ARBA" id="ARBA00001961"/>
    </source>
</evidence>
<dbReference type="Gene3D" id="2.60.120.620">
    <property type="entry name" value="q2cbj1_9rhob like domain"/>
    <property type="match status" value="1"/>
</dbReference>
<keyword evidence="13" id="KW-0802">TPR repeat</keyword>
<evidence type="ECO:0000313" key="16">
    <source>
        <dbReference type="EMBL" id="CAH3156926.1"/>
    </source>
</evidence>
<dbReference type="Gene3D" id="1.25.40.10">
    <property type="entry name" value="Tetratricopeptide repeat domain"/>
    <property type="match status" value="1"/>
</dbReference>
<evidence type="ECO:0000256" key="14">
    <source>
        <dbReference type="SAM" id="SignalP"/>
    </source>
</evidence>
<dbReference type="Pfam" id="PF13640">
    <property type="entry name" value="2OG-FeII_Oxy_3"/>
    <property type="match status" value="1"/>
</dbReference>
<keyword evidence="9" id="KW-0223">Dioxygenase</keyword>
<dbReference type="PANTHER" id="PTHR10869">
    <property type="entry name" value="PROLYL 4-HYDROXYLASE ALPHA SUBUNIT"/>
    <property type="match status" value="1"/>
</dbReference>
<evidence type="ECO:0000256" key="3">
    <source>
        <dbReference type="ARBA" id="ARBA00004319"/>
    </source>
</evidence>
<comment type="subcellular location">
    <subcellularLocation>
        <location evidence="3">Endoplasmic reticulum lumen</location>
    </subcellularLocation>
</comment>
<keyword evidence="7" id="KW-0256">Endoplasmic reticulum</keyword>
<accession>A0ABN8Q465</accession>
<comment type="cofactor">
    <cofactor evidence="1">
        <name>L-ascorbate</name>
        <dbReference type="ChEBI" id="CHEBI:38290"/>
    </cofactor>
</comment>
<evidence type="ECO:0000256" key="11">
    <source>
        <dbReference type="ARBA" id="ARBA00023004"/>
    </source>
</evidence>
<keyword evidence="14" id="KW-0732">Signal</keyword>
<evidence type="ECO:0000256" key="6">
    <source>
        <dbReference type="ARBA" id="ARBA00022723"/>
    </source>
</evidence>
<protein>
    <recommendedName>
        <fullName evidence="5">procollagen-proline 4-dioxygenase</fullName>
        <ecNumber evidence="5">1.14.11.2</ecNumber>
    </recommendedName>
</protein>
<keyword evidence="8" id="KW-0847">Vitamin C</keyword>
<keyword evidence="11" id="KW-0408">Iron</keyword>
<comment type="function">
    <text evidence="2">Catalyzes the post-translational formation of 4-hydroxyproline in -Xaa-Pro-Gly- sequences in collagens and other proteins.</text>
</comment>
<sequence>MAGVLWRRSLPLTVIFSLILSSIRAELFTAVVELENLVYREREMRFELERYLSLEQERLSKLKMFLTKVNAAHELVGDDVSRYLGHPVNSYLEIRRFYKEWPEVERLIQLDNSEAVSDAIAKHKESFPSKEDYDGAITALLRLQDTYQLQPSAFVQGKLPGSVPSPKMHLSEVYDVGRHAYLNSDMFYTKSWMDETLKLYHAGNELEDVNLFDIYDHLSFSEYKRGNLKKALNYSQKMVELDPTHERAQGNVAYFGEEIKMYKGTGRRGDTGVITETKVKPRSERTNFHRSSSFQNYERLCRGEVRNLTKWEESKMLCWYYNDPPRLKIRPAKIERVFVRPEIFLFRGILSDVEMEVIKELAAPRLRRATVRSPVTGELEHARYRVSKSGWLKDTDHELIRRVSRRFEDVTGLTMDTAEELQIVNYGIAGHYEPHFDHAREHEDKFSSLGTGNRIATVLAYMSDVEAGGGTVFTQVGTTLFPSKGDAAFWWNLKRSGIGDASTRHAGCPVLVGQKWVANKWIHERGQEFRRPCALSRHE</sequence>
<dbReference type="InterPro" id="IPR045054">
    <property type="entry name" value="P4HA-like"/>
</dbReference>
<feature type="repeat" description="TPR" evidence="13">
    <location>
        <begin position="212"/>
        <end position="245"/>
    </location>
</feature>
<dbReference type="EMBL" id="CALNXK010000106">
    <property type="protein sequence ID" value="CAH3156926.1"/>
    <property type="molecule type" value="Genomic_DNA"/>
</dbReference>
<reference evidence="16 17" key="1">
    <citation type="submission" date="2022-05" db="EMBL/GenBank/DDBJ databases">
        <authorList>
            <consortium name="Genoscope - CEA"/>
            <person name="William W."/>
        </authorList>
    </citation>
    <scope>NUCLEOTIDE SEQUENCE [LARGE SCALE GENOMIC DNA]</scope>
</reference>
<comment type="similarity">
    <text evidence="4">Belongs to the P4HA family.</text>
</comment>
<keyword evidence="6" id="KW-0479">Metal-binding</keyword>
<evidence type="ECO:0000256" key="2">
    <source>
        <dbReference type="ARBA" id="ARBA00002035"/>
    </source>
</evidence>
<proteinExistence type="inferred from homology"/>
<dbReference type="PROSITE" id="PS50005">
    <property type="entry name" value="TPR"/>
    <property type="match status" value="1"/>
</dbReference>
<organism evidence="16 17">
    <name type="scientific">Porites lobata</name>
    <dbReference type="NCBI Taxonomy" id="104759"/>
    <lineage>
        <taxon>Eukaryota</taxon>
        <taxon>Metazoa</taxon>
        <taxon>Cnidaria</taxon>
        <taxon>Anthozoa</taxon>
        <taxon>Hexacorallia</taxon>
        <taxon>Scleractinia</taxon>
        <taxon>Fungiina</taxon>
        <taxon>Poritidae</taxon>
        <taxon>Porites</taxon>
    </lineage>
</organism>
<dbReference type="Pfam" id="PF23558">
    <property type="entry name" value="TPR_P4H"/>
    <property type="match status" value="1"/>
</dbReference>
<gene>
    <name evidence="16" type="ORF">PLOB_00001998</name>
</gene>
<evidence type="ECO:0000256" key="8">
    <source>
        <dbReference type="ARBA" id="ARBA00022896"/>
    </source>
</evidence>
<dbReference type="InterPro" id="IPR019734">
    <property type="entry name" value="TPR_rpt"/>
</dbReference>
<feature type="domain" description="Fe2OG dioxygenase" evidence="15">
    <location>
        <begin position="417"/>
        <end position="524"/>
    </location>
</feature>
<evidence type="ECO:0000256" key="12">
    <source>
        <dbReference type="ARBA" id="ARBA00023180"/>
    </source>
</evidence>
<dbReference type="SUPFAM" id="SSF48452">
    <property type="entry name" value="TPR-like"/>
    <property type="match status" value="1"/>
</dbReference>
<dbReference type="PROSITE" id="PS51471">
    <property type="entry name" value="FE2OG_OXY"/>
    <property type="match status" value="1"/>
</dbReference>
<feature type="chain" id="PRO_5047514220" description="procollagen-proline 4-dioxygenase" evidence="14">
    <location>
        <begin position="26"/>
        <end position="539"/>
    </location>
</feature>
<keyword evidence="12" id="KW-0325">Glycoprotein</keyword>
<evidence type="ECO:0000313" key="17">
    <source>
        <dbReference type="Proteomes" id="UP001159405"/>
    </source>
</evidence>
<evidence type="ECO:0000256" key="9">
    <source>
        <dbReference type="ARBA" id="ARBA00022964"/>
    </source>
</evidence>
<dbReference type="InterPro" id="IPR013547">
    <property type="entry name" value="P4H_N"/>
</dbReference>
<dbReference type="Pfam" id="PF08336">
    <property type="entry name" value="P4Ha_N"/>
    <property type="match status" value="1"/>
</dbReference>
<feature type="signal peptide" evidence="14">
    <location>
        <begin position="1"/>
        <end position="25"/>
    </location>
</feature>
<dbReference type="EC" id="1.14.11.2" evidence="5"/>
<dbReference type="PANTHER" id="PTHR10869:SF244">
    <property type="entry name" value="PROLYL 4-HYDROXYLASE SUBUNIT ALPHA-2"/>
    <property type="match status" value="1"/>
</dbReference>
<dbReference type="InterPro" id="IPR059068">
    <property type="entry name" value="TPR_P4H"/>
</dbReference>
<evidence type="ECO:0000259" key="15">
    <source>
        <dbReference type="PROSITE" id="PS51471"/>
    </source>
</evidence>
<evidence type="ECO:0000256" key="13">
    <source>
        <dbReference type="PROSITE-ProRule" id="PRU00339"/>
    </source>
</evidence>
<dbReference type="InterPro" id="IPR044862">
    <property type="entry name" value="Pro_4_hyd_alph_FE2OG_OXY"/>
</dbReference>
<dbReference type="InterPro" id="IPR005123">
    <property type="entry name" value="Oxoglu/Fe-dep_dioxygenase_dom"/>
</dbReference>
<comment type="caution">
    <text evidence="16">The sequence shown here is derived from an EMBL/GenBank/DDBJ whole genome shotgun (WGS) entry which is preliminary data.</text>
</comment>
<dbReference type="Gene3D" id="6.10.140.1460">
    <property type="match status" value="1"/>
</dbReference>
<keyword evidence="17" id="KW-1185">Reference proteome</keyword>
<name>A0ABN8Q465_9CNID</name>
<keyword evidence="10" id="KW-0560">Oxidoreductase</keyword>
<dbReference type="SMART" id="SM00702">
    <property type="entry name" value="P4Hc"/>
    <property type="match status" value="1"/>
</dbReference>
<dbReference type="Proteomes" id="UP001159405">
    <property type="component" value="Unassembled WGS sequence"/>
</dbReference>